<evidence type="ECO:0000256" key="2">
    <source>
        <dbReference type="ARBA" id="ARBA00024341"/>
    </source>
</evidence>
<accession>A0A6J1CB49</accession>
<dbReference type="SMART" id="SM00015">
    <property type="entry name" value="IQ"/>
    <property type="match status" value="3"/>
</dbReference>
<dbReference type="Proteomes" id="UP000504603">
    <property type="component" value="Unplaced"/>
</dbReference>
<dbReference type="InterPro" id="IPR000048">
    <property type="entry name" value="IQ_motif_EF-hand-BS"/>
</dbReference>
<name>A0A6J1CB49_MOMCH</name>
<protein>
    <submittedName>
        <fullName evidence="7">Protein IQ-DOMAIN 32</fullName>
    </submittedName>
</protein>
<dbReference type="GeneID" id="111009987"/>
<evidence type="ECO:0000313" key="6">
    <source>
        <dbReference type="Proteomes" id="UP000504603"/>
    </source>
</evidence>
<feature type="compositionally biased region" description="Polar residues" evidence="4">
    <location>
        <begin position="621"/>
        <end position="647"/>
    </location>
</feature>
<dbReference type="PANTHER" id="PTHR32295:SF154">
    <property type="entry name" value="PROTEIN IQ-DOMAIN 32"/>
    <property type="match status" value="1"/>
</dbReference>
<proteinExistence type="inferred from homology"/>
<gene>
    <name evidence="7" type="primary">LOC111009987</name>
</gene>
<dbReference type="PANTHER" id="PTHR32295">
    <property type="entry name" value="IQ-DOMAIN 5-RELATED"/>
    <property type="match status" value="1"/>
</dbReference>
<dbReference type="GO" id="GO:0005516">
    <property type="term" value="F:calmodulin binding"/>
    <property type="evidence" value="ECO:0007669"/>
    <property type="project" value="UniProtKB-KW"/>
</dbReference>
<comment type="similarity">
    <text evidence="2">Belongs to the IQD family.</text>
</comment>
<dbReference type="KEGG" id="mcha:111009987"/>
<dbReference type="Gene3D" id="1.20.5.190">
    <property type="match status" value="1"/>
</dbReference>
<dbReference type="AlphaFoldDB" id="A0A6J1CB49"/>
<evidence type="ECO:0000313" key="7">
    <source>
        <dbReference type="RefSeq" id="XP_022138931.1"/>
    </source>
</evidence>
<organism evidence="6 7">
    <name type="scientific">Momordica charantia</name>
    <name type="common">Bitter gourd</name>
    <name type="synonym">Balsam pear</name>
    <dbReference type="NCBI Taxonomy" id="3673"/>
    <lineage>
        <taxon>Eukaryota</taxon>
        <taxon>Viridiplantae</taxon>
        <taxon>Streptophyta</taxon>
        <taxon>Embryophyta</taxon>
        <taxon>Tracheophyta</taxon>
        <taxon>Spermatophyta</taxon>
        <taxon>Magnoliopsida</taxon>
        <taxon>eudicotyledons</taxon>
        <taxon>Gunneridae</taxon>
        <taxon>Pentapetalae</taxon>
        <taxon>rosids</taxon>
        <taxon>fabids</taxon>
        <taxon>Cucurbitales</taxon>
        <taxon>Cucurbitaceae</taxon>
        <taxon>Momordiceae</taxon>
        <taxon>Momordica</taxon>
    </lineage>
</organism>
<keyword evidence="1" id="KW-0112">Calmodulin-binding</keyword>
<feature type="compositionally biased region" description="Polar residues" evidence="4">
    <location>
        <begin position="768"/>
        <end position="782"/>
    </location>
</feature>
<feature type="region of interest" description="Disordered" evidence="4">
    <location>
        <begin position="621"/>
        <end position="794"/>
    </location>
</feature>
<feature type="compositionally biased region" description="Polar residues" evidence="4">
    <location>
        <begin position="738"/>
        <end position="748"/>
    </location>
</feature>
<reference evidence="7" key="1">
    <citation type="submission" date="2025-08" db="UniProtKB">
        <authorList>
            <consortium name="RefSeq"/>
        </authorList>
    </citation>
    <scope>IDENTIFICATION</scope>
    <source>
        <strain evidence="7">OHB3-1</strain>
    </source>
</reference>
<dbReference type="Pfam" id="PF00612">
    <property type="entry name" value="IQ"/>
    <property type="match status" value="2"/>
</dbReference>
<feature type="compositionally biased region" description="Basic and acidic residues" evidence="4">
    <location>
        <begin position="689"/>
        <end position="699"/>
    </location>
</feature>
<dbReference type="Pfam" id="PF13178">
    <property type="entry name" value="DUF4005"/>
    <property type="match status" value="1"/>
</dbReference>
<feature type="compositionally biased region" description="Polar residues" evidence="4">
    <location>
        <begin position="674"/>
        <end position="685"/>
    </location>
</feature>
<evidence type="ECO:0000259" key="5">
    <source>
        <dbReference type="Pfam" id="PF13178"/>
    </source>
</evidence>
<dbReference type="RefSeq" id="XP_022138931.1">
    <property type="nucleotide sequence ID" value="XM_022283239.1"/>
</dbReference>
<evidence type="ECO:0000256" key="4">
    <source>
        <dbReference type="SAM" id="MobiDB-lite"/>
    </source>
</evidence>
<sequence>MGKSASCFKIMACGSDSQDKDDNDIPESKRLNDKQGWSFRKRSNRQRVLSNTVIAEIHSPGNKDSFDTASINFHQPSNCSILEKSAAVECANEKPQLLGTENPKESEAVDIIQKESKVDVELEERSVIIIQTVIRGLLAQGALLKLKNVVKLQAAVRGHLVRKHAVGTLCCIQAIIKMQALVRARCARLALEQAHSEELDVKRTKDSNSYEEKENLRKSSVTYASIEKLLSNGFVRQLLESTPTTRPINISYYHSKSEVTWKWLERWTSFSSVDDLEIKKAEFMTGEQGREKEENFCASEVSSGTDSNVLCKAADSRTSPGESIVHSESEDNLITYDMDSSEFQPCQVTSSMARSGSLEQSWLEDTGASTVKETFMEVNSLPGQRMQLVADSQMQCNPYTEKLGTEFLQHKIPSGIFSSDQPDVKDKKTIFGTRRASNPAFIAAQSKFQELTSMESSGRSISSSYQDTGAGSCIGAVSSASGTALRTEELATTENFIAHGSRTVHVGSSECGTELSITSTLDSPDLSEAGAFEYEQETNITEACVHDHSSNKSTEIEVGSAPTSLISNLFQPVLGSPEKPGVVSSESINKINVDSAQKEVTPDMNGSYLQREQDVETGNYRLSPSASPSSHVTVLDSQGTPSSQISLKYNKRKTDTSRSNQKRKSLPAGKKLPSNLQCNVDSPNNLEPLPKDQKIEKRRNSFGSARADHIEEESRESNTNQSVPHFMRATESARAKVQLNNSPRSSPDVQDAEIYIKKRHSLPGANGRQGSPRIQRSTSQAHKSGKGNERKWQR</sequence>
<dbReference type="InterPro" id="IPR025064">
    <property type="entry name" value="DUF4005"/>
</dbReference>
<evidence type="ECO:0000256" key="1">
    <source>
        <dbReference type="ARBA" id="ARBA00022860"/>
    </source>
</evidence>
<comment type="subunit">
    <text evidence="3">Binds to multiple calmodulin (CaM) in the presence of Ca(2+) and CaM-like proteins.</text>
</comment>
<dbReference type="PROSITE" id="PS50096">
    <property type="entry name" value="IQ"/>
    <property type="match status" value="1"/>
</dbReference>
<evidence type="ECO:0000256" key="3">
    <source>
        <dbReference type="ARBA" id="ARBA00024378"/>
    </source>
</evidence>
<dbReference type="OrthoDB" id="1747078at2759"/>
<keyword evidence="6" id="KW-1185">Reference proteome</keyword>
<feature type="domain" description="DUF4005" evidence="5">
    <location>
        <begin position="716"/>
        <end position="783"/>
    </location>
</feature>